<proteinExistence type="predicted"/>
<dbReference type="EMBL" id="BGPR01059014">
    <property type="protein sequence ID" value="GBO35092.1"/>
    <property type="molecule type" value="Genomic_DNA"/>
</dbReference>
<name>A0A4Y2WF93_ARAVE</name>
<keyword evidence="2" id="KW-1185">Reference proteome</keyword>
<evidence type="ECO:0000313" key="1">
    <source>
        <dbReference type="EMBL" id="GBO35092.1"/>
    </source>
</evidence>
<dbReference type="AlphaFoldDB" id="A0A4Y2WF93"/>
<dbReference type="Proteomes" id="UP000499080">
    <property type="component" value="Unassembled WGS sequence"/>
</dbReference>
<organism evidence="1 2">
    <name type="scientific">Araneus ventricosus</name>
    <name type="common">Orbweaver spider</name>
    <name type="synonym">Epeira ventricosa</name>
    <dbReference type="NCBI Taxonomy" id="182803"/>
    <lineage>
        <taxon>Eukaryota</taxon>
        <taxon>Metazoa</taxon>
        <taxon>Ecdysozoa</taxon>
        <taxon>Arthropoda</taxon>
        <taxon>Chelicerata</taxon>
        <taxon>Arachnida</taxon>
        <taxon>Araneae</taxon>
        <taxon>Araneomorphae</taxon>
        <taxon>Entelegynae</taxon>
        <taxon>Araneoidea</taxon>
        <taxon>Araneidae</taxon>
        <taxon>Araneus</taxon>
    </lineage>
</organism>
<sequence length="95" mass="10987">MFEFYSGVEILFSLCSEVSNHKRTNYAYQSRHADNLNDPTATAASSWALWPSPNSPYYKPLMRRLLRKRYDPSSAGDNSTHTIIISHREARLCLY</sequence>
<accession>A0A4Y2WF93</accession>
<comment type="caution">
    <text evidence="1">The sequence shown here is derived from an EMBL/GenBank/DDBJ whole genome shotgun (WGS) entry which is preliminary data.</text>
</comment>
<reference evidence="1 2" key="1">
    <citation type="journal article" date="2019" name="Sci. Rep.">
        <title>Orb-weaving spider Araneus ventricosus genome elucidates the spidroin gene catalogue.</title>
        <authorList>
            <person name="Kono N."/>
            <person name="Nakamura H."/>
            <person name="Ohtoshi R."/>
            <person name="Moran D.A.P."/>
            <person name="Shinohara A."/>
            <person name="Yoshida Y."/>
            <person name="Fujiwara M."/>
            <person name="Mori M."/>
            <person name="Tomita M."/>
            <person name="Arakawa K."/>
        </authorList>
    </citation>
    <scope>NUCLEOTIDE SEQUENCE [LARGE SCALE GENOMIC DNA]</scope>
</reference>
<evidence type="ECO:0000313" key="2">
    <source>
        <dbReference type="Proteomes" id="UP000499080"/>
    </source>
</evidence>
<gene>
    <name evidence="1" type="ORF">AVEN_252256_1</name>
</gene>
<protein>
    <submittedName>
        <fullName evidence="1">Uncharacterized protein</fullName>
    </submittedName>
</protein>